<feature type="active site" description="Charge relay system" evidence="5">
    <location>
        <position position="2843"/>
    </location>
</feature>
<feature type="domain" description="Peptidase S8/S53" evidence="8">
    <location>
        <begin position="2616"/>
        <end position="2877"/>
    </location>
</feature>
<dbReference type="InterPro" id="IPR002105">
    <property type="entry name" value="Dockerin_1_rpt"/>
</dbReference>
<dbReference type="PRINTS" id="PR00723">
    <property type="entry name" value="SUBTILISIN"/>
</dbReference>
<dbReference type="InterPro" id="IPR000209">
    <property type="entry name" value="Peptidase_S8/S53_dom"/>
</dbReference>
<dbReference type="GO" id="GO:0006508">
    <property type="term" value="P:proteolysis"/>
    <property type="evidence" value="ECO:0007669"/>
    <property type="project" value="UniProtKB-KW"/>
</dbReference>
<evidence type="ECO:0000256" key="1">
    <source>
        <dbReference type="ARBA" id="ARBA00011073"/>
    </source>
</evidence>
<dbReference type="Gene3D" id="3.40.50.200">
    <property type="entry name" value="Peptidase S8/S53 domain"/>
    <property type="match status" value="1"/>
</dbReference>
<name>A0A5C5Y3M9_9PLAN</name>
<gene>
    <name evidence="12" type="ORF">Pan14r_16180</name>
</gene>
<dbReference type="InterPro" id="IPR024079">
    <property type="entry name" value="MetalloPept_cat_dom_sf"/>
</dbReference>
<keyword evidence="13" id="KW-1185">Reference proteome</keyword>
<dbReference type="InterPro" id="IPR036439">
    <property type="entry name" value="Dockerin_dom_sf"/>
</dbReference>
<dbReference type="InterPro" id="IPR006626">
    <property type="entry name" value="PbH1"/>
</dbReference>
<dbReference type="InterPro" id="IPR041690">
    <property type="entry name" value="Cadherin_5"/>
</dbReference>
<dbReference type="PANTHER" id="PTHR43399">
    <property type="entry name" value="SUBTILISIN-RELATED"/>
    <property type="match status" value="1"/>
</dbReference>
<dbReference type="InterPro" id="IPR036852">
    <property type="entry name" value="Peptidase_S8/S53_dom_sf"/>
</dbReference>
<dbReference type="InterPro" id="IPR045474">
    <property type="entry name" value="GEVED"/>
</dbReference>
<dbReference type="PANTHER" id="PTHR43399:SF4">
    <property type="entry name" value="CELL WALL-ASSOCIATED PROTEASE"/>
    <property type="match status" value="1"/>
</dbReference>
<comment type="similarity">
    <text evidence="1 5 6">Belongs to the peptidase S8 family.</text>
</comment>
<dbReference type="InterPro" id="IPR034204">
    <property type="entry name" value="PfSUB1-like_cat_dom"/>
</dbReference>
<feature type="active site" description="Charge relay system" evidence="5">
    <location>
        <position position="2624"/>
    </location>
</feature>
<keyword evidence="3 5" id="KW-0378">Hydrolase</keyword>
<dbReference type="NCBIfam" id="NF012211">
    <property type="entry name" value="tand_rpt_95"/>
    <property type="match status" value="3"/>
</dbReference>
<feature type="region of interest" description="Disordered" evidence="7">
    <location>
        <begin position="1"/>
        <end position="40"/>
    </location>
</feature>
<dbReference type="SMART" id="SM00710">
    <property type="entry name" value="PbH1"/>
    <property type="match status" value="9"/>
</dbReference>
<dbReference type="Gene3D" id="2.60.40.2810">
    <property type="match status" value="1"/>
</dbReference>
<evidence type="ECO:0000259" key="10">
    <source>
        <dbReference type="Pfam" id="PF20009"/>
    </source>
</evidence>
<dbReference type="InterPro" id="IPR051048">
    <property type="entry name" value="Peptidase_S8/S53_subtilisin"/>
</dbReference>
<evidence type="ECO:0000313" key="13">
    <source>
        <dbReference type="Proteomes" id="UP000317238"/>
    </source>
</evidence>
<comment type="caution">
    <text evidence="12">The sequence shown here is derived from an EMBL/GenBank/DDBJ whole genome shotgun (WGS) entry which is preliminary data.</text>
</comment>
<dbReference type="Pfam" id="PF22148">
    <property type="entry name" value="Fervidolysin_NPro-like"/>
    <property type="match status" value="1"/>
</dbReference>
<protein>
    <submittedName>
        <fullName evidence="12">Thermophilic serine proteinase</fullName>
        <ecNumber evidence="12">3.4.21.-</ecNumber>
    </submittedName>
</protein>
<evidence type="ECO:0000256" key="4">
    <source>
        <dbReference type="ARBA" id="ARBA00022825"/>
    </source>
</evidence>
<dbReference type="Pfam" id="PF17892">
    <property type="entry name" value="Cadherin_5"/>
    <property type="match status" value="1"/>
</dbReference>
<dbReference type="Gene3D" id="3.40.390.10">
    <property type="entry name" value="Collagenase (Catalytic Domain)"/>
    <property type="match status" value="1"/>
</dbReference>
<dbReference type="Pfam" id="PF17963">
    <property type="entry name" value="Big_9"/>
    <property type="match status" value="3"/>
</dbReference>
<evidence type="ECO:0000256" key="5">
    <source>
        <dbReference type="PROSITE-ProRule" id="PRU01240"/>
    </source>
</evidence>
<evidence type="ECO:0000256" key="7">
    <source>
        <dbReference type="SAM" id="MobiDB-lite"/>
    </source>
</evidence>
<evidence type="ECO:0000259" key="9">
    <source>
        <dbReference type="Pfam" id="PF17892"/>
    </source>
</evidence>
<feature type="domain" description="Fervidolysin-like N-terminal prodomain" evidence="11">
    <location>
        <begin position="2501"/>
        <end position="2569"/>
    </location>
</feature>
<feature type="region of interest" description="Disordered" evidence="7">
    <location>
        <begin position="1918"/>
        <end position="1939"/>
    </location>
</feature>
<reference evidence="12 13" key="1">
    <citation type="submission" date="2019-02" db="EMBL/GenBank/DDBJ databases">
        <title>Deep-cultivation of Planctomycetes and their phenomic and genomic characterization uncovers novel biology.</title>
        <authorList>
            <person name="Wiegand S."/>
            <person name="Jogler M."/>
            <person name="Boedeker C."/>
            <person name="Pinto D."/>
            <person name="Vollmers J."/>
            <person name="Rivas-Marin E."/>
            <person name="Kohn T."/>
            <person name="Peeters S.H."/>
            <person name="Heuer A."/>
            <person name="Rast P."/>
            <person name="Oberbeckmann S."/>
            <person name="Bunk B."/>
            <person name="Jeske O."/>
            <person name="Meyerdierks A."/>
            <person name="Storesund J.E."/>
            <person name="Kallscheuer N."/>
            <person name="Luecker S."/>
            <person name="Lage O.M."/>
            <person name="Pohl T."/>
            <person name="Merkel B.J."/>
            <person name="Hornburger P."/>
            <person name="Mueller R.-W."/>
            <person name="Bruemmer F."/>
            <person name="Labrenz M."/>
            <person name="Spormann A.M."/>
            <person name="Op Den Camp H."/>
            <person name="Overmann J."/>
            <person name="Amann R."/>
            <person name="Jetten M.S.M."/>
            <person name="Mascher T."/>
            <person name="Medema M.H."/>
            <person name="Devos D.P."/>
            <person name="Kaster A.-K."/>
            <person name="Ovreas L."/>
            <person name="Rohde M."/>
            <person name="Galperin M.Y."/>
            <person name="Jogler C."/>
        </authorList>
    </citation>
    <scope>NUCLEOTIDE SEQUENCE [LARGE SCALE GENOMIC DNA]</scope>
    <source>
        <strain evidence="12 13">Pan14r</strain>
    </source>
</reference>
<dbReference type="Gene3D" id="2.60.120.380">
    <property type="match status" value="2"/>
</dbReference>
<dbReference type="PROSITE" id="PS51892">
    <property type="entry name" value="SUBTILASE"/>
    <property type="match status" value="1"/>
</dbReference>
<dbReference type="GO" id="GO:0000272">
    <property type="term" value="P:polysaccharide catabolic process"/>
    <property type="evidence" value="ECO:0007669"/>
    <property type="project" value="InterPro"/>
</dbReference>
<dbReference type="SUPFAM" id="SSF52743">
    <property type="entry name" value="Subtilisin-like"/>
    <property type="match status" value="1"/>
</dbReference>
<dbReference type="Pfam" id="PF00082">
    <property type="entry name" value="Peptidase_S8"/>
    <property type="match status" value="1"/>
</dbReference>
<dbReference type="Pfam" id="PF00404">
    <property type="entry name" value="Dockerin_1"/>
    <property type="match status" value="1"/>
</dbReference>
<dbReference type="GO" id="GO:0004553">
    <property type="term" value="F:hydrolase activity, hydrolyzing O-glycosyl compounds"/>
    <property type="evidence" value="ECO:0007669"/>
    <property type="project" value="InterPro"/>
</dbReference>
<evidence type="ECO:0000256" key="2">
    <source>
        <dbReference type="ARBA" id="ARBA00022670"/>
    </source>
</evidence>
<evidence type="ECO:0000259" key="8">
    <source>
        <dbReference type="Pfam" id="PF00082"/>
    </source>
</evidence>
<dbReference type="PROSITE" id="PS00136">
    <property type="entry name" value="SUBTILASE_ASP"/>
    <property type="match status" value="1"/>
</dbReference>
<accession>A0A5C5Y3M9</accession>
<dbReference type="SUPFAM" id="SSF63446">
    <property type="entry name" value="Type I dockerin domain"/>
    <property type="match status" value="1"/>
</dbReference>
<sequence length="6325" mass="661382">MTTRKRNHSSNSPSTPSRRRKAAGKSRGASRSSMSSADRLARRGALVEKLEDRRLLAGPQLIGIQPNEGELIVDGTVRDTAPRSLTFRFDQDQSIDPTTLDGIQIRRAGSDGVFDTADDVAIQPGSVTLGENSSNEVVVRFAETLVDDQYRIDVFGFDDAPRGIVGIRNDAGEFLQARNGVDASERVEFELQLGVQIEAIVPQPVVRLDSGELEQRRNEILVYFNEDELFVENDPATGLPTDRSAENPRFYQLLLTQESVRTTDDVLYLPERVIYDAPTNTARLIFAGDDINTMPGVPLGGGTFRLRIGTAVDSSTDLIVEPSPIAVAPTATTNLGLASDLAVQFDAKIFSEAGGGRAVRFVDTGAGGLTVALDPDSSDVIFDLGGTTPQVQDLQTVVQGTPAVNAVIAVSFSQGGVAGAGGTLVLPASIVNFAPVQLVAAGDTLSTATDVGVFGMAGQQLSSLLIRESITPQSYGIQLPGSPNDPGREALADAINDLFGADVQDGITEISYNFDGVISGGDGTTAPAKLNNITDVQKRRVREALELWSKYLGVQFRETVDEGITFAVGERSALLSAAGTQLRSVDELNAALRIDPTFDNAALVMSSQVNYGLDYGEDFFRKTMAGIGFLLGLDQNHEVTAQTLMALDPTFLNATINPDLLMHPEDPFYGTQTSQQQTINPNIDAQTIDDPIPNALDGPEPVFPGNQDILHGQYLHRPESIDVDLYRFEVDLPQGREFGTLTAETFAERLADSSMLDTTLALYQEVSASASSDFGLGTSVSVDIQSQLSGSAGNRSRIEFLRTDRATGDTEVRVTQIIGDDGNPLPNAVRVDIPRLNAEITEVTVGQVVDAINNDEFASTLFVVDADVLSRQADMGNVELAQFAPITLGGGGTVALAQNDDYFSEDSFLTAELGSGVYYLGVTASGNGDYNPNLSGSGSGGTTQGDYEVLLKFEPQVSQSDVIRDTDGTRSGVPGTAIDGDLDGTPGGVNNFWFQTRPLERILQVQSTGAGIVPGQTMTISGSTGVSRRFEFVPVGGTAQPGNVPILYNATVGGTGTSTSGLALAIRTAINSVSGQTGVSSSLSTSGNELVLAGERVLSFSNSFTGVEALGRNIFVDKLSSVVADGTLAQPFNNVDNPFEDGAFDAALPGDIVRIVGNGGQDGDLSTIADNFSYQFGLSEIGGNVLPDGRHMDVPKGVTTMVDAGAVFKLRAAAVSVGSNSLLSDRSGGALQVLGAPRLVNLADPTISGVEVTDTGITQIGDSGSVVFTSTRDRSVDAASSGNSPAPAAGNWGGLIFQNDFDAAEGRANLESEGIFLQTVNHAELRYGGGSNIVINSVQKTVNPIQIVDLRPTITFNELMHNASAAMSATPNSFLETSFQSPRFQQAGAFTADYDRVGPDIKMNLVTDNSINGLFIRTESEANQPPREITVSARFDDVGIVHYIAENILIAGQPGGSIQDGFAPDFGSVTTQTAGGGSLVNGTYQYRMTFVDAAGFESLASDASDAVTISGGNRTAQLLNLPVIPERSDYLSRRLYRLNPLSGEYELVAQLNRSDATFIDNGSVATGGATLDLGRAGIRGRLDGSLVVDPNMVVKFRGARIELDHGTQLIAEGTEGKPVIFTSALDDRFGAGGSFDTNNDAGIAGGPTAPQRGDWSGLYAGPGANVSLDYATIAYGGGVSLIEGGQSRGFAALELQQADARVANSRFEYNDNAMDGSGPIGRNGRLAITPATIFVRGSQPIIVGNEFVDNYGSIIDIDLASMTDELLTDIGRQTGSPDRVVGLDDNHGPLVRQNTTESTAGDVLGLRQLNGLRIRGGDLTSGSVWDDTDIVHVLYDSVVVGNQVSGGALELRSRPDESLVVKMLGQGTPNSATAGTGITATGSTGDINDRIGGTVHVIGLPGAPVVLTSLNDDTVGAGRKIDGSAQNDTGGDGYGSRPSSNDWRSLLFDNLSNDRNVAVTTELELPTAAPPGVNDTTINAQNLGDLAANIYAGDDQSRLGFDVQGFISTPSDVDTYAFTGVGGAEVWIDIDKTSIGLDTVIEIVDNSGQVLARSDNGYTEFFDPSLIENNGTSVGGDLLAGPLGDVDNPQANLQADGNYYDFGSTNVRDAGLRLTLPGNTGTRSNYFVRVRSASVDAEDIGGGQTSGSYRMQIRLSEAQEFAGSVVRHADIRYANHGIHVQALPGSSPLLGDAQENESADPFSPEFASVFNTAQPGGYFIDGEPQYPTDIYASNDDLNGGFFSNDFFPVLNARPQNLGDLVDSKDGAISVGGSLSTSNDVDFYQIDVGRDASLSDISRSTVFDIDYADGYDRPNTNLSVFFSPTGNPNDAELVLFGESSSILDDLSSPLDSELVGELLDRGSRTEEDAFIGPINLAQGSYFIAVTEAGAVPTELNSNSRLRRVPIESTVRIFDDAVEVIGGVDGQTPVNGGFVDTVSGGWSVTTDRSTDVGHQRVDSNIEASGTFGQAFAAIDTTSNQYDESDFGQIDFGSDSEQDVAYSFEHELIIGFGENVTQTRRDQILAQNDLTVLKSFDFINAVHVQSAETGDGVGQIIETLGEIPEVEYAERNVARTIALTPDDPQYGQMWHLNNVGQTGGTPDADIDLPEAWDTFTGSDQTVIAIIDSGVDLTHPDLVDNLWVNPGEIAGDGIDNDGNGYIDDINGIDAFAGDTDPQDAQGHGTHVAGTTAAVGNNATGVTGINWNSKIMALRVGDVGLSTAAIIESLDYLVTMKTQFGINIVVSNNSYGGSFASAAEMAAIQANIDAGIGFVAAAGNDSTNNDFTPQFPASYPIEEIITVASTDHNDQLSTFSNFGAFSVDVAAPGTNVLSTTLGGGYGLNSGTSMASPHVAGVYALLAGQDPTASVDQYRTAILLGADPLANLTGTSITGARLNANGAQDALAILTARSIDNESMFFDRSVVNGSLRSTAFDLTGYSAGDLPRFYFDYFVDAADGDTITVQATSNEQTTPIELDVDLNNVVNFGAWRQGIASLDAFAGHTDVVIEFLYNADTADTSAEGLYLDNFIVGFAERGEMVSGATPGQGSFTASFGAVSGQYQLEVRPGNEYSQQLDGGLLIERGLKDNPKLSVPYYLSVPGGPEVVPYDTFSFEVYDSVADADVTLTFQYQPTEATRQNPSLVDPNAIAVPYSVNAPQDAGLIVASVTNSVITAIQGVADVAILGVRRVDSQPTQSFDTNDRQTEAITLVAPAGNQLSDGDQFTLSDGSNTVVFEFTTDSAVAFGSIGIRFTPADAPTDIAEAIIRAINSGVVQGELQLRASTSTGDWDFSNPTAPDALPTDGRVALHGHAVGQFVAVENVGDATSSDPLPVAGDGTVQLSAIYHHGLGDQNAQRLQGAFIIENNTVTEAHAIGIWSDTGHRGTDPEDNRDPALIGIPAGNDFLQLPPVGNSPLGAVKNLPILNDSVEGGLTAGVVVRNNIVDQAGYTGIKVDGETRPFVVEWDGLNDWYSNGNTLLQDRGDILVPDGAIMAIDAGGTRVVFEFEDISGAPTNQGGSGQVGGDGFVDGHVPIYYRLGSGSTTYNPSGPDPIRNFGYSAHELLMAMYESIQGSILVTNGLVELVRPTLGPSLTSPVSPILRTIGEDPVGATYGGNVLDFDNPALYLEGVTGVYMSMNFQKDIEDSNLNLGLDSFFSYTSFDPVTGETFNGPSPLMPIYEAPQPLAKLINNTVRGSDGTEGAFLADGSLSGAVGSATEESNDVIAEAVDTKLEVSHRGAYFADGSIGDHVGPLPSGQDVDFFKVELGVGDRLIVDLDTVAGGPTGYLRLFGPGGEELTTGEMGALPEYLNPGSSVEFPVTDDANARDSYIDYTSLAKGTYYIGVSSEGNETYDAKSLADRTDPTGGEGDYSIAIETYAPRSFVLSLDSHPLTPFDAERTTGNINGTLAEGGPGNGAPTLVGTTFTITQIPDYLIPTRTGDAYANVNADGNRVTFEFTSGTNTIVLPNGNINVPILTTDFMNGGGYRVPDIMRAISNAINGYLNNPALPNHEVNNGPDGTNGPISRVEARALGGTQTDNVGIYNFIREKGFPLGGIVTTDGGDPPTLTGYLTGFDFTTGFGHDRRESGGNVTIVPDGTFTDGRGTTELYVAIMNAANVELSPEARAAGLKLGPDNSTLANGDQRSTEYASEADQVLVENGIFVGSGASAAILNNVITNAHQSIVQEESGAFGFGARIDELNPDLSVKKGEITQTGNAIQYDESRNTQLRSDLSWSINNGVGLINRNPALDTSISTDLRTGPSNISGGNSDFNFVARPASETGQTPGNFITLTSGDLFVDAAAGNFTPADHAPIVDSAVDSIDPNVALTEIYDLLGIPSSLIVSPARDHSGQLRADEPTMSPPGGIGANVFKDRGALDTADFVGPIASLENPLDNDFAQLDSDPSNSFVRRTDGVFNEFRVLVQDLGDNSNPFVGSGIDDSTVVVAEIPGLRPIGANVTLFENDRLLTEGIDYTFSYDETRGVITLRPLAGIWSNDHSYRIALNNRDRTVVIAPGINEAVDGDQVAITEVGGGRVIFEYDTGYQILAPEVLTLTVPVEGTNAGGLSDGDVFQVSDGVRGPILFELDNDGITLTGTTPISIPTTPTPIDPDDLQVFLEGIATSIGDALQAEVDGGRIDADIMVDGTKILIGTEAGATVDASNSGLSQAARTLSMQIPGSGVGASGIQDGDTFVLSNGLRTETFEFDTDGNLTARTNIPVIVSNGMTADAAANAVVTAVNDSLLALSSTSSGDKVFFNLPSEGSASVVSGRATIIGISRTPVDADSITVTSVDGSTTATLEINRSDEVDLDGNPADDGVTDPNIPLNITRLTTANELAQQIATALRGLDIGGLDPNVIEASDGGIVHVGGSDGLGLTETGSAIDVVGSPSVAGSSTIAIMGPLLLRLPGVGGAGIADGSTFIVRDDNGNDVVFEMNVAGTPATVAGATVIDFNTFDDFNTLGDKMVAAINAAGTGVTVVNNGAGELSFGYVTDNRLDVSGIPQMQKVRGSVSDGEQVTITQGGVSVTYEFDSILGGGGVGAGNVAVRFLPDSPAGDIATALAAAINENPLGLTISAVAETDSAGNPTGSVKLNDIPGTVVDVSLSPTLSVSGVPGGAIAVPILPSFTAVQIKQALIAAINSDQNPTSLVAEDRGGNTFFVENSQLIDGNLDSFYLPAIKDLAGNPLEPNRDDNTTQFTILLPTIGLDFGDAPDPRDNVPGRLPTRLANDGARHVVTPDLTLGTRVDAEPDALPTPQADGDDLVINIASSGALFTTSIAAGFAQIDQVVGVDATTRDGDTITIALGGETVTLEFDIDGIFAEENFAIQPVDPTDPVSISSAIADAIAESPLGPSEVSIDGGTVKVFSNDEDGVSFVSDINPVGSLNKGVITPVTVTVVGEGVLEAWIDFNADGDWNDPGERIIDGSNPLARFSDTGAPVTRTFNITVPGIAATRPTPVETYARFRVSREGGLDASGLALSGEVEDYVVTIVPGAPPTVDEANSMLEYTVAEDFNLQALDQDGNLTTSPNDNGILAGITDPDGDPVKVFDGDVGTRTLTTPGGTVVGTLNLQSDGTFSFVPTADFNGVATFTARVSDSKPGAPETEIVSSTPITVTIDVTPVNDPPVASPAPTPVELTIDEDEVITLTTAELIDPFYVPGPANEMGQSLILQEVFSNAGQFVTELGGTLTLSEDGTEVVYTPPADFNSTTQVDRFSYRVADIPGDGQTSLIAGETGTVEFTINAVNDAPRAGDDFVQTGENEPVEISVATLLSNDTPGPQDEIDAGQTISLMAAQFPLTTREGGTVTQSGDTLTYTPPTDFSGADQFTYGLIDSLNATGQGLVRINVDDVNGAPVFVGVDGNPDQTSLTYTESKDDPKTVTLELSTWFDDPENDPLQYTVDTSNGSIVGVQLDGSTMTLTLPPYSFGEADLTITATDDDGLFDTAVVPVIVTNTPDAPEVLNPLGTVNGNENTTVEVDLSDVFRDRDNDDLDYLITQIGGTAVVAGQPFPENALVENITFSGETMFIQLKPNATGSIDIDLRAFDGVFPVTDSFTLEIAAVEEDPIAVADGYVVPVRGTLAVTSVSSGLLRNDSDNDGDTFTVDVATVTSPAYGDLTVNANGTFQYVNNSGEAGDTDSFTYRIEDSTGRFSDPVTVTITLSRSRYQNPIAEMSTDVTADGFVTALDALRVINMLNRAGGVNEIPTSQLGYDPPDYVDVDGDGVISAFDALLVINELNRRGAEPEGESPAAGVTTSYASVTPNLATRNVAASIVSDEAPATTISGDAASDAVLAGFEGVDSAPLADAADGLATSTAGTGSVDSDNIDQALSTIMDEPLL</sequence>
<evidence type="ECO:0000256" key="3">
    <source>
        <dbReference type="ARBA" id="ARBA00022801"/>
    </source>
</evidence>
<feature type="region of interest" description="Disordered" evidence="7">
    <location>
        <begin position="964"/>
        <end position="984"/>
    </location>
</feature>
<dbReference type="InterPro" id="IPR054399">
    <property type="entry name" value="Fervidolysin-like_N_prodom"/>
</dbReference>
<feature type="compositionally biased region" description="Low complexity" evidence="7">
    <location>
        <begin position="25"/>
        <end position="38"/>
    </location>
</feature>
<organism evidence="12 13">
    <name type="scientific">Crateriforma conspicua</name>
    <dbReference type="NCBI Taxonomy" id="2527996"/>
    <lineage>
        <taxon>Bacteria</taxon>
        <taxon>Pseudomonadati</taxon>
        <taxon>Planctomycetota</taxon>
        <taxon>Planctomycetia</taxon>
        <taxon>Planctomycetales</taxon>
        <taxon>Planctomycetaceae</taxon>
        <taxon>Crateriforma</taxon>
    </lineage>
</organism>
<evidence type="ECO:0000313" key="12">
    <source>
        <dbReference type="EMBL" id="TWT69333.1"/>
    </source>
</evidence>
<dbReference type="InterPro" id="IPR015500">
    <property type="entry name" value="Peptidase_S8_subtilisin-rel"/>
</dbReference>
<dbReference type="EC" id="3.4.21.-" evidence="12"/>
<feature type="domain" description="GEVED" evidence="10">
    <location>
        <begin position="5391"/>
        <end position="5477"/>
    </location>
</feature>
<dbReference type="Pfam" id="PF20009">
    <property type="entry name" value="GEVED"/>
    <property type="match status" value="1"/>
</dbReference>
<dbReference type="GO" id="GO:0008237">
    <property type="term" value="F:metallopeptidase activity"/>
    <property type="evidence" value="ECO:0007669"/>
    <property type="project" value="InterPro"/>
</dbReference>
<dbReference type="GO" id="GO:0004252">
    <property type="term" value="F:serine-type endopeptidase activity"/>
    <property type="evidence" value="ECO:0007669"/>
    <property type="project" value="UniProtKB-UniRule"/>
</dbReference>
<dbReference type="InterPro" id="IPR023827">
    <property type="entry name" value="Peptidase_S8_Asp-AS"/>
</dbReference>
<proteinExistence type="inferred from homology"/>
<feature type="active site" description="Charge relay system" evidence="5">
    <location>
        <position position="2679"/>
    </location>
</feature>
<dbReference type="PROSITE" id="PS00138">
    <property type="entry name" value="SUBTILASE_SER"/>
    <property type="match status" value="1"/>
</dbReference>
<dbReference type="CDD" id="cd07473">
    <property type="entry name" value="Peptidases_S8_Subtilisin_like"/>
    <property type="match status" value="1"/>
</dbReference>
<dbReference type="Proteomes" id="UP000317238">
    <property type="component" value="Unassembled WGS sequence"/>
</dbReference>
<evidence type="ECO:0000259" key="11">
    <source>
        <dbReference type="Pfam" id="PF22148"/>
    </source>
</evidence>
<keyword evidence="4 5" id="KW-0720">Serine protease</keyword>
<dbReference type="InterPro" id="IPR023828">
    <property type="entry name" value="Peptidase_S8_Ser-AS"/>
</dbReference>
<dbReference type="Gene3D" id="2.60.40.3440">
    <property type="match status" value="1"/>
</dbReference>
<feature type="domain" description="Cadherin-like" evidence="9">
    <location>
        <begin position="5498"/>
        <end position="5588"/>
    </location>
</feature>
<dbReference type="EMBL" id="SJPL01000001">
    <property type="protein sequence ID" value="TWT69333.1"/>
    <property type="molecule type" value="Genomic_DNA"/>
</dbReference>
<evidence type="ECO:0000256" key="6">
    <source>
        <dbReference type="RuleBase" id="RU003355"/>
    </source>
</evidence>
<keyword evidence="2 5" id="KW-0645">Protease</keyword>